<feature type="domain" description="Plastocyanin-like" evidence="18">
    <location>
        <begin position="650"/>
        <end position="762"/>
    </location>
</feature>
<feature type="transmembrane region" description="Helical" evidence="15">
    <location>
        <begin position="46"/>
        <end position="64"/>
    </location>
</feature>
<dbReference type="GO" id="GO:0005576">
    <property type="term" value="C:extracellular region"/>
    <property type="evidence" value="ECO:0007669"/>
    <property type="project" value="UniProtKB-SubCell"/>
</dbReference>
<evidence type="ECO:0000259" key="17">
    <source>
        <dbReference type="Pfam" id="PF07731"/>
    </source>
</evidence>
<evidence type="ECO:0000256" key="11">
    <source>
        <dbReference type="ARBA" id="ARBA00023008"/>
    </source>
</evidence>
<dbReference type="InterPro" id="IPR002355">
    <property type="entry name" value="Cu_oxidase_Cu_BS"/>
</dbReference>
<dbReference type="InterPro" id="IPR011707">
    <property type="entry name" value="Cu-oxidase-like_N"/>
</dbReference>
<comment type="similarity">
    <text evidence="3">Belongs to the multicopper oxidase family.</text>
</comment>
<dbReference type="EC" id="1.10.3.3" evidence="5"/>
<evidence type="ECO:0000259" key="18">
    <source>
        <dbReference type="Pfam" id="PF07732"/>
    </source>
</evidence>
<comment type="subcellular location">
    <subcellularLocation>
        <location evidence="2">Secreted</location>
    </subcellularLocation>
</comment>
<proteinExistence type="inferred from homology"/>
<sequence>KFNYTNQTKSFIKAIANWNVKRYPFKLLTCRLLQSCHWSISQYRSMLLKLLALCLFTFLIYVPIAEARIRHYKWEVKYEYKSPDCYKKLVITINGKSPGPTILAQEGDTVIVEVTNKLLLENLAIHWHGIRQIETPWSDGTEGVTQCPVVPGDTFKYEFKVDRAGTYLYHAHYGMQRESGLYGSIRVSVPDNFTEPFAYDYDRSIILTDWYHKSTYEQATGLSSNPFVWVGEPQSLLIQGKGRFNCSGASLTADTCNTSNPECSPYAITVIPGKTYRLRVASLTALSALSFQLEGHNMTVVEADGHYVEPFVVKNLFIYSGETYSVLIKADQDPSRNYWMTTNVVSRPPNTTQGLGFLNYYPNHPRRSPPTVPPTGPIWNDAAPRLAQSRAIKAHHDFIVTPPTASDRAIVFLNTQNRINGYVQWSVNNVSFTLPHTPYLIDLKKKLHHVFSQTPPPEGYDFVNYDIYNVSKNPNATTSNAIYRLGFNTTVDIILQNANTLNVNNSETHPWHLHGHDFWVLGYGDGKFDMNKDPKNYNLVNPIMKNTVPLHPYGWTAIRFKADNPGAWLFHCHIEAHFYLGMGVVFEEGIDKVGELPSSVMGCGETKGFDLVWLLQYRIIMLKLLALYFFTTLIHVPITEAKIREYNWEVKYEYKSPDCFRKQVITINGLSPGPTILAQQGDTVIVNVKNKLITESFAIHWHGIRQRGTPWSDGTAWVTQCPIGPGDKVTYEFKADRPGTYAYHAHYGMQRTAGLYGSIQVSLPDGVEEPFAYDFDQSILLNDWYHQSTSGQATGLTSIPYMWVGEPQSLLIQGKGKFNCSSVTLPTNICNTTNPECSPYVITVIPGKTYRLRIASLTALSALSFQIEGHKMTVVEADGYNVEPFEVDKLYIYSGETYSVIVKADQDPSRNYWATTNVISRHPKTPPGLAIFNYEPNEPQQSPPTVPPAGPVWNDTTDQFAQSQALKARRGYIHTPPPTSDRTLVFLTTQNTINGYTRWAVNNVSLDTPDTPFLIALKYNLPNVMDQTPPPDTYDSLNYDINNVAKNKNATSSTAIYRLKFNTTVDVIMQNANTMKMSHSETHPWHLHGHDFWVLGNGIGKFDLKEDTKKFNLVNPVMKNTVPVFPFGWTALRFQADNPGVWAFHCHLEPHFYLGMGVAFEAGVEKVGKLPTFIMGCGQSRGLLN</sequence>
<keyword evidence="13" id="KW-0325">Glycoprotein</keyword>
<keyword evidence="15" id="KW-1133">Transmembrane helix</keyword>
<dbReference type="FunFam" id="2.60.40.420:FF:000045">
    <property type="entry name" value="Laccase 2"/>
    <property type="match status" value="2"/>
</dbReference>
<comment type="catalytic activity">
    <reaction evidence="14">
        <text>4 L-ascorbate + O2 = 4 monodehydro-L-ascorbate radical + 2 H2O</text>
        <dbReference type="Rhea" id="RHEA:30243"/>
        <dbReference type="ChEBI" id="CHEBI:15377"/>
        <dbReference type="ChEBI" id="CHEBI:15379"/>
        <dbReference type="ChEBI" id="CHEBI:38290"/>
        <dbReference type="ChEBI" id="CHEBI:59513"/>
        <dbReference type="EC" id="1.10.3.3"/>
    </reaction>
</comment>
<evidence type="ECO:0000256" key="7">
    <source>
        <dbReference type="ARBA" id="ARBA00022525"/>
    </source>
</evidence>
<evidence type="ECO:0000256" key="1">
    <source>
        <dbReference type="ARBA" id="ARBA00001935"/>
    </source>
</evidence>
<evidence type="ECO:0000313" key="19">
    <source>
        <dbReference type="EMBL" id="KAK7815267.1"/>
    </source>
</evidence>
<dbReference type="PANTHER" id="PTHR11709:SF218">
    <property type="entry name" value="L-ASCORBATE OXIDASE"/>
    <property type="match status" value="1"/>
</dbReference>
<keyword evidence="8" id="KW-0479">Metal-binding</keyword>
<keyword evidence="20" id="KW-1185">Reference proteome</keyword>
<evidence type="ECO:0000256" key="15">
    <source>
        <dbReference type="SAM" id="Phobius"/>
    </source>
</evidence>
<feature type="non-terminal residue" evidence="19">
    <location>
        <position position="1"/>
    </location>
</feature>
<keyword evidence="7" id="KW-0964">Secreted</keyword>
<feature type="domain" description="Plastocyanin-like" evidence="17">
    <location>
        <begin position="1030"/>
        <end position="1161"/>
    </location>
</feature>
<comment type="caution">
    <text evidence="19">The sequence shown here is derived from an EMBL/GenBank/DDBJ whole genome shotgun (WGS) entry which is preliminary data.</text>
</comment>
<evidence type="ECO:0000256" key="2">
    <source>
        <dbReference type="ARBA" id="ARBA00004613"/>
    </source>
</evidence>
<evidence type="ECO:0000256" key="13">
    <source>
        <dbReference type="ARBA" id="ARBA00023180"/>
    </source>
</evidence>
<dbReference type="Pfam" id="PF07731">
    <property type="entry name" value="Cu-oxidase_2"/>
    <property type="match status" value="2"/>
</dbReference>
<keyword evidence="12" id="KW-1015">Disulfide bond</keyword>
<dbReference type="Proteomes" id="UP000237347">
    <property type="component" value="Unassembled WGS sequence"/>
</dbReference>
<dbReference type="GO" id="GO:0005507">
    <property type="term" value="F:copper ion binding"/>
    <property type="evidence" value="ECO:0007669"/>
    <property type="project" value="InterPro"/>
</dbReference>
<evidence type="ECO:0000256" key="5">
    <source>
        <dbReference type="ARBA" id="ARBA00012301"/>
    </source>
</evidence>
<dbReference type="InterPro" id="IPR034267">
    <property type="entry name" value="CuRO_3_AAO"/>
</dbReference>
<evidence type="ECO:0000259" key="16">
    <source>
        <dbReference type="Pfam" id="PF00394"/>
    </source>
</evidence>
<dbReference type="Pfam" id="PF00394">
    <property type="entry name" value="Cu-oxidase"/>
    <property type="match status" value="2"/>
</dbReference>
<evidence type="ECO:0000256" key="6">
    <source>
        <dbReference type="ARBA" id="ARBA00022095"/>
    </source>
</evidence>
<dbReference type="InterPro" id="IPR001117">
    <property type="entry name" value="Cu-oxidase_2nd"/>
</dbReference>
<dbReference type="PROSITE" id="PS00080">
    <property type="entry name" value="MULTICOPPER_OXIDASE2"/>
    <property type="match status" value="2"/>
</dbReference>
<feature type="domain" description="Plastocyanin-like" evidence="16">
    <location>
        <begin position="778"/>
        <end position="936"/>
    </location>
</feature>
<dbReference type="InterPro" id="IPR017760">
    <property type="entry name" value="L-ascorbate_oxidase_pln"/>
</dbReference>
<feature type="domain" description="Plastocyanin-like" evidence="16">
    <location>
        <begin position="204"/>
        <end position="362"/>
    </location>
</feature>
<evidence type="ECO:0000256" key="14">
    <source>
        <dbReference type="ARBA" id="ARBA00048908"/>
    </source>
</evidence>
<protein>
    <recommendedName>
        <fullName evidence="6">L-ascorbate oxidase</fullName>
        <ecNumber evidence="5">1.10.3.3</ecNumber>
    </recommendedName>
</protein>
<reference evidence="19 20" key="1">
    <citation type="journal article" date="2018" name="Sci. Data">
        <title>The draft genome sequence of cork oak.</title>
        <authorList>
            <person name="Ramos A.M."/>
            <person name="Usie A."/>
            <person name="Barbosa P."/>
            <person name="Barros P.M."/>
            <person name="Capote T."/>
            <person name="Chaves I."/>
            <person name="Simoes F."/>
            <person name="Abreu I."/>
            <person name="Carrasquinho I."/>
            <person name="Faro C."/>
            <person name="Guimaraes J.B."/>
            <person name="Mendonca D."/>
            <person name="Nobrega F."/>
            <person name="Rodrigues L."/>
            <person name="Saibo N.J.M."/>
            <person name="Varela M.C."/>
            <person name="Egas C."/>
            <person name="Matos J."/>
            <person name="Miguel C.M."/>
            <person name="Oliveira M.M."/>
            <person name="Ricardo C.P."/>
            <person name="Goncalves S."/>
        </authorList>
    </citation>
    <scope>NUCLEOTIDE SEQUENCE [LARGE SCALE GENOMIC DNA]</scope>
    <source>
        <strain evidence="20">cv. HL8</strain>
    </source>
</reference>
<evidence type="ECO:0000256" key="9">
    <source>
        <dbReference type="ARBA" id="ARBA00022737"/>
    </source>
</evidence>
<dbReference type="SUPFAM" id="SSF49503">
    <property type="entry name" value="Cupredoxins"/>
    <property type="match status" value="6"/>
</dbReference>
<feature type="domain" description="Plastocyanin-like" evidence="18">
    <location>
        <begin position="76"/>
        <end position="189"/>
    </location>
</feature>
<dbReference type="CDD" id="cd13893">
    <property type="entry name" value="CuRO_3_AAO"/>
    <property type="match status" value="2"/>
</dbReference>
<keyword evidence="11" id="KW-0186">Copper</keyword>
<dbReference type="InterPro" id="IPR008972">
    <property type="entry name" value="Cupredoxin"/>
</dbReference>
<evidence type="ECO:0000256" key="3">
    <source>
        <dbReference type="ARBA" id="ARBA00010609"/>
    </source>
</evidence>
<dbReference type="Gene3D" id="2.60.40.420">
    <property type="entry name" value="Cupredoxins - blue copper proteins"/>
    <property type="match status" value="6"/>
</dbReference>
<feature type="domain" description="Plastocyanin-like" evidence="17">
    <location>
        <begin position="471"/>
        <end position="589"/>
    </location>
</feature>
<dbReference type="EMBL" id="PKMF04001019">
    <property type="protein sequence ID" value="KAK7815267.1"/>
    <property type="molecule type" value="Genomic_DNA"/>
</dbReference>
<evidence type="ECO:0000313" key="20">
    <source>
        <dbReference type="Proteomes" id="UP000237347"/>
    </source>
</evidence>
<accession>A0AAW0ILZ4</accession>
<dbReference type="InterPro" id="IPR045087">
    <property type="entry name" value="Cu-oxidase_fam"/>
</dbReference>
<dbReference type="InterPro" id="IPR011706">
    <property type="entry name" value="Cu-oxidase_C"/>
</dbReference>
<evidence type="ECO:0000256" key="10">
    <source>
        <dbReference type="ARBA" id="ARBA00023002"/>
    </source>
</evidence>
<keyword evidence="9" id="KW-0677">Repeat</keyword>
<dbReference type="PANTHER" id="PTHR11709">
    <property type="entry name" value="MULTI-COPPER OXIDASE"/>
    <property type="match status" value="1"/>
</dbReference>
<gene>
    <name evidence="19" type="primary">ASO_5</name>
    <name evidence="19" type="ORF">CFP56_001842</name>
</gene>
<comment type="cofactor">
    <cofactor evidence="1">
        <name>Cu cation</name>
        <dbReference type="ChEBI" id="CHEBI:23378"/>
    </cofactor>
</comment>
<keyword evidence="15" id="KW-0812">Transmembrane</keyword>
<evidence type="ECO:0000256" key="12">
    <source>
        <dbReference type="ARBA" id="ARBA00023157"/>
    </source>
</evidence>
<comment type="subunit">
    <text evidence="4">Dimer.</text>
</comment>
<dbReference type="AlphaFoldDB" id="A0AAW0ILZ4"/>
<dbReference type="Pfam" id="PF07732">
    <property type="entry name" value="Cu-oxidase_3"/>
    <property type="match status" value="2"/>
</dbReference>
<dbReference type="GO" id="GO:0008447">
    <property type="term" value="F:L-ascorbate oxidase activity"/>
    <property type="evidence" value="ECO:0007669"/>
    <property type="project" value="UniProtKB-EC"/>
</dbReference>
<organism evidence="19 20">
    <name type="scientific">Quercus suber</name>
    <name type="common">Cork oak</name>
    <dbReference type="NCBI Taxonomy" id="58331"/>
    <lineage>
        <taxon>Eukaryota</taxon>
        <taxon>Viridiplantae</taxon>
        <taxon>Streptophyta</taxon>
        <taxon>Embryophyta</taxon>
        <taxon>Tracheophyta</taxon>
        <taxon>Spermatophyta</taxon>
        <taxon>Magnoliopsida</taxon>
        <taxon>eudicotyledons</taxon>
        <taxon>Gunneridae</taxon>
        <taxon>Pentapetalae</taxon>
        <taxon>rosids</taxon>
        <taxon>fabids</taxon>
        <taxon>Fagales</taxon>
        <taxon>Fagaceae</taxon>
        <taxon>Quercus</taxon>
    </lineage>
</organism>
<evidence type="ECO:0000256" key="8">
    <source>
        <dbReference type="ARBA" id="ARBA00022723"/>
    </source>
</evidence>
<keyword evidence="10" id="KW-0560">Oxidoreductase</keyword>
<name>A0AAW0ILZ4_QUESU</name>
<keyword evidence="15" id="KW-0472">Membrane</keyword>
<dbReference type="NCBIfam" id="TIGR03388">
    <property type="entry name" value="ascorbase"/>
    <property type="match status" value="2"/>
</dbReference>
<evidence type="ECO:0000256" key="4">
    <source>
        <dbReference type="ARBA" id="ARBA00011473"/>
    </source>
</evidence>